<protein>
    <submittedName>
        <fullName evidence="1">Putative secreted protein</fullName>
    </submittedName>
</protein>
<name>A0A6M2DXC5_XENCH</name>
<accession>A0A6M2DXC5</accession>
<dbReference type="AlphaFoldDB" id="A0A6M2DXC5"/>
<sequence>MNQLKFGLETSLLNCGLKRHLLLQLLLYIQLVLAKTGQNRYKRNGQLTQPKLLLKAGEVLLKIGHKPPPASFCIEYMK</sequence>
<dbReference type="EMBL" id="GIIL01007283">
    <property type="protein sequence ID" value="NOV51009.1"/>
    <property type="molecule type" value="Transcribed_RNA"/>
</dbReference>
<organism evidence="1">
    <name type="scientific">Xenopsylla cheopis</name>
    <name type="common">Oriental rat flea</name>
    <name type="synonym">Pulex cheopis</name>
    <dbReference type="NCBI Taxonomy" id="163159"/>
    <lineage>
        <taxon>Eukaryota</taxon>
        <taxon>Metazoa</taxon>
        <taxon>Ecdysozoa</taxon>
        <taxon>Arthropoda</taxon>
        <taxon>Hexapoda</taxon>
        <taxon>Insecta</taxon>
        <taxon>Pterygota</taxon>
        <taxon>Neoptera</taxon>
        <taxon>Endopterygota</taxon>
        <taxon>Siphonaptera</taxon>
        <taxon>Pulicidae</taxon>
        <taxon>Xenopsyllinae</taxon>
        <taxon>Xenopsylla</taxon>
    </lineage>
</organism>
<evidence type="ECO:0000313" key="1">
    <source>
        <dbReference type="EMBL" id="NOV51009.1"/>
    </source>
</evidence>
<reference evidence="1" key="1">
    <citation type="submission" date="2020-03" db="EMBL/GenBank/DDBJ databases">
        <title>Transcriptomic Profiling of the Digestive Tract of the Rat Flea, Xenopsylla cheopis, Following Blood Feeding and Infection with Yersinia pestis.</title>
        <authorList>
            <person name="Bland D.M."/>
            <person name="Martens C.A."/>
            <person name="Virtaneva K."/>
            <person name="Kanakabandi K."/>
            <person name="Long D."/>
            <person name="Rosenke R."/>
            <person name="Saturday G.A."/>
            <person name="Hoyt F.H."/>
            <person name="Bruno D.P."/>
            <person name="Ribeiro J.M.C."/>
            <person name="Hinnebusch J."/>
        </authorList>
    </citation>
    <scope>NUCLEOTIDE SEQUENCE</scope>
</reference>
<proteinExistence type="predicted"/>